<gene>
    <name evidence="1" type="ORF">ID47_09645</name>
</gene>
<dbReference type="OrthoDB" id="3206826at2"/>
<dbReference type="HOGENOM" id="CLU_057664_0_0_5"/>
<name>A0A077AUV2_9PROT</name>
<dbReference type="STRING" id="91604.ID47_09645"/>
<dbReference type="InterPro" id="IPR029063">
    <property type="entry name" value="SAM-dependent_MTases_sf"/>
</dbReference>
<dbReference type="SUPFAM" id="SSF53335">
    <property type="entry name" value="S-adenosyl-L-methionine-dependent methyltransferases"/>
    <property type="match status" value="1"/>
</dbReference>
<dbReference type="CDD" id="cd02440">
    <property type="entry name" value="AdoMet_MTases"/>
    <property type="match status" value="1"/>
</dbReference>
<proteinExistence type="predicted"/>
<keyword evidence="2" id="KW-1185">Reference proteome</keyword>
<evidence type="ECO:0008006" key="3">
    <source>
        <dbReference type="Google" id="ProtNLM"/>
    </source>
</evidence>
<dbReference type="KEGG" id="paca:ID47_09645"/>
<dbReference type="Gene3D" id="3.40.50.150">
    <property type="entry name" value="Vaccinia Virus protein VP39"/>
    <property type="match status" value="1"/>
</dbReference>
<dbReference type="RefSeq" id="WP_051908795.1">
    <property type="nucleotide sequence ID" value="NZ_CP008941.1"/>
</dbReference>
<dbReference type="Proteomes" id="UP000028926">
    <property type="component" value="Chromosome"/>
</dbReference>
<dbReference type="Pfam" id="PF13489">
    <property type="entry name" value="Methyltransf_23"/>
    <property type="match status" value="1"/>
</dbReference>
<accession>A0A077AUV2</accession>
<dbReference type="EMBL" id="CP008941">
    <property type="protein sequence ID" value="AIK96932.1"/>
    <property type="molecule type" value="Genomic_DNA"/>
</dbReference>
<dbReference type="eggNOG" id="COG2264">
    <property type="taxonomic scope" value="Bacteria"/>
</dbReference>
<evidence type="ECO:0000313" key="1">
    <source>
        <dbReference type="EMBL" id="AIK96932.1"/>
    </source>
</evidence>
<sequence length="269" mass="30834">MTQELRFGFGKNWASFLQHLDESRVQEAINSLKSYLGVDSLAGKTFLDVGSGSGLFSLAAYRLGATVKSFDYDENSVGCTKYLRDTYAPDSPWEVFQGSILGDDLIKKVGTYDIVYSWGVLHHTGNMYKAFENTEKLVNPAGTLFISIYNDQGDPSKRWISIKRKYNQSGCIMKKTLEFYTLFRQWSITFAKDFLKTGNPFKTWINYAKNNRGMSAYYDLIDWVGGYPFEVAKPEEVFEFFKKHNFELHYLKTCAGGLGCNEFVFKRKN</sequence>
<evidence type="ECO:0000313" key="2">
    <source>
        <dbReference type="Proteomes" id="UP000028926"/>
    </source>
</evidence>
<protein>
    <recommendedName>
        <fullName evidence="3">Methyltransferase type 12</fullName>
    </recommendedName>
</protein>
<reference evidence="1 2" key="1">
    <citation type="submission" date="2014-07" db="EMBL/GenBank/DDBJ databases">
        <title>Comparative genomic insights into amoeba endosymbionts belonging to the families of Holosporaceae and Candidatus Midichloriaceae within Rickettsiales.</title>
        <authorList>
            <person name="Wang Z."/>
            <person name="Wu M."/>
        </authorList>
    </citation>
    <scope>NUCLEOTIDE SEQUENCE [LARGE SCALE GENOMIC DNA]</scope>
    <source>
        <strain evidence="1">PRA3</strain>
    </source>
</reference>
<organism evidence="1 2">
    <name type="scientific">Candidatus Odyssella acanthamoebae</name>
    <dbReference type="NCBI Taxonomy" id="91604"/>
    <lineage>
        <taxon>Bacteria</taxon>
        <taxon>Pseudomonadati</taxon>
        <taxon>Pseudomonadota</taxon>
        <taxon>Alphaproteobacteria</taxon>
        <taxon>Holosporales</taxon>
        <taxon>Candidatus Paracaedibacteraceae</taxon>
        <taxon>Candidatus Odyssella</taxon>
    </lineage>
</organism>
<dbReference type="AlphaFoldDB" id="A0A077AUV2"/>